<dbReference type="RefSeq" id="WP_083529719.1">
    <property type="nucleotide sequence ID" value="NZ_CBCRUZ010000003.1"/>
</dbReference>
<evidence type="ECO:0000313" key="5">
    <source>
        <dbReference type="EMBL" id="QXQ14472.1"/>
    </source>
</evidence>
<evidence type="ECO:0000259" key="4">
    <source>
        <dbReference type="Pfam" id="PF13452"/>
    </source>
</evidence>
<proteinExistence type="inferred from homology"/>
<sequence>MHIEESVSSAPLAAEPAENSAAASVGHFYRVSDYYDVGREKVREYARAVQDYHPVHWDEGVAAEYGYAGLLAPLTFISLVGILAQSKMNAQILAGYEMIVQADQVLEFHRPILVGDRLVCDVSLDSFRSAPGADLLVTKNVVSSSDELVMVTYTTIAAQRGGANASLLDAVRDVSMHGLSGDDPTRLPPPHRPLGGMSTAAPVPGPPRPRSTRTRSFDSVAVGDRLPPRTVGLSRGDLVNYAGVSGDANPIHFSPEVAQQAGLDTVIAHGMLTMGLGAGYLTSWLGDPGSVLDYNVRFSSMVYVPESAGAEIEFSGRIKSVDEAARTAVLALTGTCAGKRIFGRATATVQLG</sequence>
<dbReference type="PANTHER" id="PTHR43437:SF3">
    <property type="entry name" value="HYDROXYACYL-THIOESTER DEHYDRATASE TYPE 2, MITOCHONDRIAL"/>
    <property type="match status" value="1"/>
</dbReference>
<feature type="domain" description="MaoC-like" evidence="3">
    <location>
        <begin position="229"/>
        <end position="323"/>
    </location>
</feature>
<dbReference type="Pfam" id="PF13452">
    <property type="entry name" value="FAS1_DH_region"/>
    <property type="match status" value="1"/>
</dbReference>
<dbReference type="EMBL" id="CP079105">
    <property type="protein sequence ID" value="QXQ14472.1"/>
    <property type="molecule type" value="Genomic_DNA"/>
</dbReference>
<dbReference type="CDD" id="cd03441">
    <property type="entry name" value="R_hydratase_like"/>
    <property type="match status" value="1"/>
</dbReference>
<comment type="similarity">
    <text evidence="1">Belongs to the enoyl-CoA hydratase/isomerase family.</text>
</comment>
<dbReference type="Pfam" id="PF01575">
    <property type="entry name" value="MaoC_dehydratas"/>
    <property type="match status" value="1"/>
</dbReference>
<dbReference type="InterPro" id="IPR050965">
    <property type="entry name" value="UPF0336/Enoyl-CoA_hydratase"/>
</dbReference>
<dbReference type="InterPro" id="IPR029069">
    <property type="entry name" value="HotDog_dom_sf"/>
</dbReference>
<dbReference type="SUPFAM" id="SSF54637">
    <property type="entry name" value="Thioesterase/thiol ester dehydrase-isomerase"/>
    <property type="match status" value="2"/>
</dbReference>
<dbReference type="Proteomes" id="UP000887023">
    <property type="component" value="Chromosome"/>
</dbReference>
<dbReference type="PANTHER" id="PTHR43437">
    <property type="entry name" value="HYDROXYACYL-THIOESTER DEHYDRATASE TYPE 2, MITOCHONDRIAL-RELATED"/>
    <property type="match status" value="1"/>
</dbReference>
<keyword evidence="6" id="KW-1185">Reference proteome</keyword>
<evidence type="ECO:0000256" key="2">
    <source>
        <dbReference type="SAM" id="MobiDB-lite"/>
    </source>
</evidence>
<evidence type="ECO:0000313" key="6">
    <source>
        <dbReference type="Proteomes" id="UP000887023"/>
    </source>
</evidence>
<dbReference type="Gene3D" id="3.10.129.10">
    <property type="entry name" value="Hotdog Thioesterase"/>
    <property type="match status" value="2"/>
</dbReference>
<evidence type="ECO:0000259" key="3">
    <source>
        <dbReference type="Pfam" id="PF01575"/>
    </source>
</evidence>
<dbReference type="NCBIfam" id="NF040624">
    <property type="entry name" value="HadA"/>
    <property type="match status" value="1"/>
</dbReference>
<dbReference type="NCBIfam" id="NF010246">
    <property type="entry name" value="PRK13693.1"/>
    <property type="match status" value="1"/>
</dbReference>
<accession>A0ABX8SBA8</accession>
<dbReference type="CDD" id="cd03453">
    <property type="entry name" value="SAV4209_like"/>
    <property type="match status" value="1"/>
</dbReference>
<feature type="region of interest" description="Disordered" evidence="2">
    <location>
        <begin position="178"/>
        <end position="216"/>
    </location>
</feature>
<reference evidence="5" key="1">
    <citation type="submission" date="2021-07" db="EMBL/GenBank/DDBJ databases">
        <title>Candidatus Kaistella beijingensis sp. nov. isolated from a municipal wastewater treatment plant is involved in sludge foaming.</title>
        <authorList>
            <person name="Song Y."/>
            <person name="Liu S.-J."/>
        </authorList>
    </citation>
    <scope>NUCLEOTIDE SEQUENCE</scope>
    <source>
        <strain evidence="5">DSM 43998</strain>
    </source>
</reference>
<organism evidence="5 6">
    <name type="scientific">Skermania pinensis</name>
    <dbReference type="NCBI Taxonomy" id="39122"/>
    <lineage>
        <taxon>Bacteria</taxon>
        <taxon>Bacillati</taxon>
        <taxon>Actinomycetota</taxon>
        <taxon>Actinomycetes</taxon>
        <taxon>Mycobacteriales</taxon>
        <taxon>Gordoniaceae</taxon>
        <taxon>Skermania</taxon>
    </lineage>
</organism>
<gene>
    <name evidence="5" type="primary">hadB</name>
    <name evidence="5" type="ORF">KV203_03405</name>
</gene>
<dbReference type="InterPro" id="IPR039569">
    <property type="entry name" value="FAS1-like_DH_region"/>
</dbReference>
<name>A0ABX8SBA8_9ACTN</name>
<feature type="domain" description="FAS1-like dehydratase" evidence="4">
    <location>
        <begin position="24"/>
        <end position="150"/>
    </location>
</feature>
<dbReference type="InterPro" id="IPR002539">
    <property type="entry name" value="MaoC-like_dom"/>
</dbReference>
<evidence type="ECO:0000256" key="1">
    <source>
        <dbReference type="ARBA" id="ARBA00005254"/>
    </source>
</evidence>
<dbReference type="InterPro" id="IPR054849">
    <property type="entry name" value="UPF0336_fam"/>
</dbReference>
<protein>
    <submittedName>
        <fullName evidence="5">(3R)-hydroxyacyl-ACP dehydratase subunit HadB</fullName>
    </submittedName>
</protein>
<dbReference type="NCBIfam" id="NF040620">
    <property type="entry name" value="fused_HadA_HadB"/>
    <property type="match status" value="1"/>
</dbReference>